<sequence length="70" mass="7801">MPLDPALLPRPFMRVFGLIPIKPVMLGAANGGKARYCVTSIFKSNFGWELFLFLPKLLVSVRYAFLKQGG</sequence>
<dbReference type="Proteomes" id="UP000197019">
    <property type="component" value="Chromosome"/>
</dbReference>
<dbReference type="AlphaFoldDB" id="A0A1Z4C147"/>
<evidence type="ECO:0000313" key="1">
    <source>
        <dbReference type="EMBL" id="ASF47243.1"/>
    </source>
</evidence>
<proteinExistence type="predicted"/>
<accession>A0A1Z4C147</accession>
<evidence type="ECO:0000313" key="2">
    <source>
        <dbReference type="Proteomes" id="UP000197019"/>
    </source>
</evidence>
<dbReference type="KEGG" id="mpsy:CEK71_14845"/>
<dbReference type="EMBL" id="CP022129">
    <property type="protein sequence ID" value="ASF47243.1"/>
    <property type="molecule type" value="Genomic_DNA"/>
</dbReference>
<gene>
    <name evidence="1" type="ORF">CEK71_14845</name>
</gene>
<keyword evidence="2" id="KW-1185">Reference proteome</keyword>
<name>A0A1Z4C147_9GAMM</name>
<organism evidence="1 2">
    <name type="scientific">Methylovulum psychrotolerans</name>
    <dbReference type="NCBI Taxonomy" id="1704499"/>
    <lineage>
        <taxon>Bacteria</taxon>
        <taxon>Pseudomonadati</taxon>
        <taxon>Pseudomonadota</taxon>
        <taxon>Gammaproteobacteria</taxon>
        <taxon>Methylococcales</taxon>
        <taxon>Methylococcaceae</taxon>
        <taxon>Methylovulum</taxon>
    </lineage>
</organism>
<reference evidence="1 2" key="1">
    <citation type="submission" date="2017-06" db="EMBL/GenBank/DDBJ databases">
        <title>Genome Sequencing of the methanotroph Methylovulum psychrotolerants str. HV10-M2 isolated from a high-altitude environment.</title>
        <authorList>
            <person name="Mateos-Rivera A."/>
        </authorList>
    </citation>
    <scope>NUCLEOTIDE SEQUENCE [LARGE SCALE GENOMIC DNA]</scope>
    <source>
        <strain evidence="1 2">HV10_M2</strain>
    </source>
</reference>
<protein>
    <submittedName>
        <fullName evidence="1">Uncharacterized protein</fullName>
    </submittedName>
</protein>